<accession>A0A225V079</accession>
<keyword evidence="3" id="KW-1185">Reference proteome</keyword>
<evidence type="ECO:0000313" key="2">
    <source>
        <dbReference type="EMBL" id="OWY98830.1"/>
    </source>
</evidence>
<evidence type="ECO:0000256" key="1">
    <source>
        <dbReference type="SAM" id="SignalP"/>
    </source>
</evidence>
<comment type="caution">
    <text evidence="2">The sequence shown here is derived from an EMBL/GenBank/DDBJ whole genome shotgun (WGS) entry which is preliminary data.</text>
</comment>
<dbReference type="Proteomes" id="UP000198211">
    <property type="component" value="Unassembled WGS sequence"/>
</dbReference>
<gene>
    <name evidence="2" type="ORF">PHMEG_00030298</name>
</gene>
<evidence type="ECO:0008006" key="4">
    <source>
        <dbReference type="Google" id="ProtNLM"/>
    </source>
</evidence>
<reference evidence="3" key="1">
    <citation type="submission" date="2017-03" db="EMBL/GenBank/DDBJ databases">
        <title>Phytopthora megakarya and P. palmivora, two closely related causual agents of cacao black pod achieved similar genome size and gene model numbers by different mechanisms.</title>
        <authorList>
            <person name="Ali S."/>
            <person name="Shao J."/>
            <person name="Larry D.J."/>
            <person name="Kronmiller B."/>
            <person name="Shen D."/>
            <person name="Strem M.D."/>
            <person name="Melnick R.L."/>
            <person name="Guiltinan M.J."/>
            <person name="Tyler B.M."/>
            <person name="Meinhardt L.W."/>
            <person name="Bailey B.A."/>
        </authorList>
    </citation>
    <scope>NUCLEOTIDE SEQUENCE [LARGE SCALE GENOMIC DNA]</scope>
    <source>
        <strain evidence="3">zdho120</strain>
    </source>
</reference>
<sequence>MHLKLFASSLVRLNLSTCAYPIDPNTRKWFRLGLVLNDNSYRVVVERMQFVDRLIKYTAVFTTSTHHIADTPL</sequence>
<feature type="chain" id="PRO_5013076021" description="Polyprotein" evidence="1">
    <location>
        <begin position="20"/>
        <end position="73"/>
    </location>
</feature>
<evidence type="ECO:0000313" key="3">
    <source>
        <dbReference type="Proteomes" id="UP000198211"/>
    </source>
</evidence>
<protein>
    <recommendedName>
        <fullName evidence="4">Polyprotein</fullName>
    </recommendedName>
</protein>
<proteinExistence type="predicted"/>
<organism evidence="2 3">
    <name type="scientific">Phytophthora megakarya</name>
    <dbReference type="NCBI Taxonomy" id="4795"/>
    <lineage>
        <taxon>Eukaryota</taxon>
        <taxon>Sar</taxon>
        <taxon>Stramenopiles</taxon>
        <taxon>Oomycota</taxon>
        <taxon>Peronosporomycetes</taxon>
        <taxon>Peronosporales</taxon>
        <taxon>Peronosporaceae</taxon>
        <taxon>Phytophthora</taxon>
    </lineage>
</organism>
<dbReference type="AlphaFoldDB" id="A0A225V079"/>
<name>A0A225V079_9STRA</name>
<feature type="signal peptide" evidence="1">
    <location>
        <begin position="1"/>
        <end position="19"/>
    </location>
</feature>
<dbReference type="EMBL" id="NBNE01009027">
    <property type="protein sequence ID" value="OWY98830.1"/>
    <property type="molecule type" value="Genomic_DNA"/>
</dbReference>
<keyword evidence="1" id="KW-0732">Signal</keyword>